<sequence>MFEQNFRLEVEMVNHKPVAADVYQPIFDIEKPVDGNILDGSTDADGDLVRLNFVNGQRIPQPANPDGPATTTTIEGKYGTLTVYSDGYYTYELDHSNSEVSALGPGDQLVDQFNFKISDGKGATDFGLINIAVDLPEHGDIFVNFEDVGKYDFPTGYKGFDWGAWHDGDDAAIQREADGNHYLSGGVFWTPIHAADGGTFQIEQFSVANGTSDYDNVLTIEGRLNGDAVFLVTVNVTADSIHDPQVIDLSAYGQIDYLVLDTEPVITETSGPDDYGAQYDNFHFVV</sequence>
<evidence type="ECO:0000313" key="1">
    <source>
        <dbReference type="EMBL" id="MEA3518657.1"/>
    </source>
</evidence>
<keyword evidence="2" id="KW-1185">Reference proteome</keyword>
<evidence type="ECO:0000313" key="2">
    <source>
        <dbReference type="Proteomes" id="UP001304050"/>
    </source>
</evidence>
<organism evidence="1 2">
    <name type="scientific">Rhizobium mulingense</name>
    <dbReference type="NCBI Taxonomy" id="3031128"/>
    <lineage>
        <taxon>Bacteria</taxon>
        <taxon>Pseudomonadati</taxon>
        <taxon>Pseudomonadota</taxon>
        <taxon>Alphaproteobacteria</taxon>
        <taxon>Hyphomicrobiales</taxon>
        <taxon>Rhizobiaceae</taxon>
        <taxon>Rhizobium/Agrobacterium group</taxon>
        <taxon>Rhizobium</taxon>
    </lineage>
</organism>
<dbReference type="EMBL" id="JAYESG010000007">
    <property type="protein sequence ID" value="MEA3518657.1"/>
    <property type="molecule type" value="Genomic_DNA"/>
</dbReference>
<name>A0ACC6MZS8_9HYPH</name>
<accession>A0ACC6MZS8</accession>
<proteinExistence type="predicted"/>
<reference evidence="1" key="1">
    <citation type="submission" date="2023-12" db="EMBL/GenBank/DDBJ databases">
        <title>Diversity of Rhizobium in root nodule of phaseolus vulgaris.</title>
        <authorList>
            <person name="Wang H."/>
        </authorList>
    </citation>
    <scope>NUCLEOTIDE SEQUENCE</scope>
    <source>
        <strain evidence="1">MJ31</strain>
    </source>
</reference>
<gene>
    <name evidence="1" type="ORF">U8465_16260</name>
</gene>
<dbReference type="Proteomes" id="UP001304050">
    <property type="component" value="Unassembled WGS sequence"/>
</dbReference>
<protein>
    <submittedName>
        <fullName evidence="1">VCBS domain-containing protein</fullName>
    </submittedName>
</protein>
<comment type="caution">
    <text evidence="1">The sequence shown here is derived from an EMBL/GenBank/DDBJ whole genome shotgun (WGS) entry which is preliminary data.</text>
</comment>